<protein>
    <submittedName>
        <fullName evidence="1">Phosphatidylethanolamine-binding protein</fullName>
    </submittedName>
</protein>
<dbReference type="GO" id="GO:0030162">
    <property type="term" value="P:regulation of proteolysis"/>
    <property type="evidence" value="ECO:0007669"/>
    <property type="project" value="TreeGrafter"/>
</dbReference>
<dbReference type="OrthoDB" id="2506647at2759"/>
<evidence type="ECO:0000313" key="1">
    <source>
        <dbReference type="EMBL" id="PUU84331.1"/>
    </source>
</evidence>
<dbReference type="PANTHER" id="PTHR11362:SF148">
    <property type="entry name" value="CARBOXYPEPTIDASE Y INHIBITOR"/>
    <property type="match status" value="1"/>
</dbReference>
<proteinExistence type="predicted"/>
<dbReference type="Gene3D" id="3.90.280.10">
    <property type="entry name" value="PEBP-like"/>
    <property type="match status" value="1"/>
</dbReference>
<dbReference type="InterPro" id="IPR008914">
    <property type="entry name" value="PEBP"/>
</dbReference>
<comment type="caution">
    <text evidence="1">The sequence shown here is derived from an EMBL/GenBank/DDBJ whole genome shotgun (WGS) entry which is preliminary data.</text>
</comment>
<dbReference type="GO" id="GO:0046578">
    <property type="term" value="P:regulation of Ras protein signal transduction"/>
    <property type="evidence" value="ECO:0007669"/>
    <property type="project" value="TreeGrafter"/>
</dbReference>
<organism evidence="1 2">
    <name type="scientific">Tuber borchii</name>
    <name type="common">White truffle</name>
    <dbReference type="NCBI Taxonomy" id="42251"/>
    <lineage>
        <taxon>Eukaryota</taxon>
        <taxon>Fungi</taxon>
        <taxon>Dikarya</taxon>
        <taxon>Ascomycota</taxon>
        <taxon>Pezizomycotina</taxon>
        <taxon>Pezizomycetes</taxon>
        <taxon>Pezizales</taxon>
        <taxon>Tuberaceae</taxon>
        <taxon>Tuber</taxon>
    </lineage>
</organism>
<dbReference type="AlphaFoldDB" id="A0A2T7A9B5"/>
<dbReference type="CDD" id="cd00866">
    <property type="entry name" value="PEBP_euk"/>
    <property type="match status" value="1"/>
</dbReference>
<gene>
    <name evidence="1" type="ORF">B9Z19DRAFT_1013859</name>
</gene>
<dbReference type="Pfam" id="PF01161">
    <property type="entry name" value="PBP"/>
    <property type="match status" value="1"/>
</dbReference>
<keyword evidence="2" id="KW-1185">Reference proteome</keyword>
<dbReference type="SUPFAM" id="SSF49777">
    <property type="entry name" value="PEBP-like"/>
    <property type="match status" value="1"/>
</dbReference>
<dbReference type="Proteomes" id="UP000244722">
    <property type="component" value="Unassembled WGS sequence"/>
</dbReference>
<sequence length="299" mass="33214">MPTKTSFLAHCDQVGTDWVYDFFRSTVTVPKQITQTRGHPLHSSCTMVTLAIGKSFLSFPPPSSSALRSLLNITRSTTFRPSTACCATRPVSIPIIHRMPLVTINQSLRESLRKHGIIPDVVDDFTPTAMISVAYPNANKEVSLGNTLKPEDTQEKPMIQITPEGTDESQTYTIVLTDPDAPSRDNPEWSEFCHWIVTDVKPPSLEALSSAQTAEAASVDLSDASELVEYMGPAPPEKTKKHRYVFLLYKNEGSKKLEGPSGRKKWGNDDYRKGARQWSDKYGLSLVGANFFFAQNSKQ</sequence>
<dbReference type="InterPro" id="IPR036610">
    <property type="entry name" value="PEBP-like_sf"/>
</dbReference>
<evidence type="ECO:0000313" key="2">
    <source>
        <dbReference type="Proteomes" id="UP000244722"/>
    </source>
</evidence>
<dbReference type="InterPro" id="IPR035810">
    <property type="entry name" value="PEBP_euk"/>
</dbReference>
<dbReference type="STRING" id="42251.A0A2T7A9B5"/>
<name>A0A2T7A9B5_TUBBO</name>
<reference evidence="1 2" key="1">
    <citation type="submission" date="2017-04" db="EMBL/GenBank/DDBJ databases">
        <title>Draft genome sequence of Tuber borchii Vittad., a whitish edible truffle.</title>
        <authorList>
            <consortium name="DOE Joint Genome Institute"/>
            <person name="Murat C."/>
            <person name="Kuo A."/>
            <person name="Barry K.W."/>
            <person name="Clum A."/>
            <person name="Dockter R.B."/>
            <person name="Fauchery L."/>
            <person name="Iotti M."/>
            <person name="Kohler A."/>
            <person name="Labutti K."/>
            <person name="Lindquist E.A."/>
            <person name="Lipzen A."/>
            <person name="Ohm R.A."/>
            <person name="Wang M."/>
            <person name="Grigoriev I.V."/>
            <person name="Zambonelli A."/>
            <person name="Martin F.M."/>
        </authorList>
    </citation>
    <scope>NUCLEOTIDE SEQUENCE [LARGE SCALE GENOMIC DNA]</scope>
    <source>
        <strain evidence="1 2">Tbo3840</strain>
    </source>
</reference>
<dbReference type="GO" id="GO:0030414">
    <property type="term" value="F:peptidase inhibitor activity"/>
    <property type="evidence" value="ECO:0007669"/>
    <property type="project" value="TreeGrafter"/>
</dbReference>
<dbReference type="EMBL" id="NESQ01000001">
    <property type="protein sequence ID" value="PUU84331.1"/>
    <property type="molecule type" value="Genomic_DNA"/>
</dbReference>
<accession>A0A2T7A9B5</accession>
<dbReference type="GO" id="GO:0005543">
    <property type="term" value="F:phospholipid binding"/>
    <property type="evidence" value="ECO:0007669"/>
    <property type="project" value="TreeGrafter"/>
</dbReference>
<dbReference type="PANTHER" id="PTHR11362">
    <property type="entry name" value="PHOSPHATIDYLETHANOLAMINE-BINDING PROTEIN"/>
    <property type="match status" value="1"/>
</dbReference>